<dbReference type="EMBL" id="AKWM02000041">
    <property type="protein sequence ID" value="EKR99979.1"/>
    <property type="molecule type" value="Genomic_DNA"/>
</dbReference>
<proteinExistence type="predicted"/>
<comment type="caution">
    <text evidence="1">The sequence shown here is derived from an EMBL/GenBank/DDBJ whole genome shotgun (WGS) entry which is preliminary data.</text>
</comment>
<organism evidence="1 2">
    <name type="scientific">Leptospira mayottensis 200901122</name>
    <dbReference type="NCBI Taxonomy" id="1193010"/>
    <lineage>
        <taxon>Bacteria</taxon>
        <taxon>Pseudomonadati</taxon>
        <taxon>Spirochaetota</taxon>
        <taxon>Spirochaetia</taxon>
        <taxon>Leptospirales</taxon>
        <taxon>Leptospiraceae</taxon>
        <taxon>Leptospira</taxon>
    </lineage>
</organism>
<protein>
    <submittedName>
        <fullName evidence="1">Uncharacterized protein</fullName>
    </submittedName>
</protein>
<reference evidence="1 2" key="1">
    <citation type="journal article" date="2014" name="Int. J. Syst. Evol. Microbiol.">
        <title>Leptospira mayottensis sp. nov., a pathogenic species of the genus Leptospira isolated from humans.</title>
        <authorList>
            <person name="Bourhy P."/>
            <person name="Collet L."/>
            <person name="Brisse S."/>
            <person name="Picardeau M."/>
        </authorList>
    </citation>
    <scope>NUCLEOTIDE SEQUENCE [LARGE SCALE GENOMIC DNA]</scope>
    <source>
        <strain evidence="1 2">200901122</strain>
    </source>
</reference>
<dbReference type="Proteomes" id="UP000001343">
    <property type="component" value="Unassembled WGS sequence"/>
</dbReference>
<name>A0AA87MM70_9LEPT</name>
<evidence type="ECO:0000313" key="2">
    <source>
        <dbReference type="Proteomes" id="UP000001343"/>
    </source>
</evidence>
<evidence type="ECO:0000313" key="1">
    <source>
        <dbReference type="EMBL" id="EKR99979.1"/>
    </source>
</evidence>
<gene>
    <name evidence="1" type="ORF">LEP1GSC125_3153</name>
</gene>
<sequence length="51" mass="6285">MRKTYISNIIINRKENFEVYTLESVPKPFDFIRISGDRCDRFEFWDRLLVI</sequence>
<accession>A0AA87MM70</accession>
<dbReference type="AlphaFoldDB" id="A0AA87MM70"/>